<sequence length="156" mass="17589">MALTYLAIHRLFETYLSARAMGSLDYAAVIATAVRELENTDKNLDSLEGGLLEVRRLVMQAHDKVVRSPEISKMQASQCKRVLELGRKIIHSHDTVLSMSPEIRELHAAQCTLTPERRQTFVCEEESQTAVGEDGNRYRRELEGQRSLQDYAGVGL</sequence>
<gene>
    <name evidence="1" type="ORF">Aspvir_001166</name>
</gene>
<evidence type="ECO:0000313" key="2">
    <source>
        <dbReference type="Proteomes" id="UP000710440"/>
    </source>
</evidence>
<reference evidence="1 2" key="1">
    <citation type="submission" date="2021-02" db="EMBL/GenBank/DDBJ databases">
        <title>Pan-genome distribution and transcriptional activeness of fungal secondary metabolism genes in Aspergillus section Fumigati.</title>
        <authorList>
            <person name="Takahashi H."/>
            <person name="Umemura M."/>
            <person name="Ninomiya A."/>
            <person name="Kusuya Y."/>
            <person name="Urayama S."/>
            <person name="Shimizu M."/>
            <person name="Watanabe A."/>
            <person name="Kamei K."/>
            <person name="Yaguchi T."/>
            <person name="Hagiwara D."/>
        </authorList>
    </citation>
    <scope>NUCLEOTIDE SEQUENCE [LARGE SCALE GENOMIC DNA]</scope>
    <source>
        <strain evidence="1 2">IFM 47045</strain>
    </source>
</reference>
<dbReference type="AlphaFoldDB" id="A0A9P3BR33"/>
<accession>A0A9P3BR33</accession>
<dbReference type="OrthoDB" id="4499020at2759"/>
<name>A0A9P3BR33_ASPVI</name>
<dbReference type="EMBL" id="BOPL01000001">
    <property type="protein sequence ID" value="GIJ99042.1"/>
    <property type="molecule type" value="Genomic_DNA"/>
</dbReference>
<dbReference type="Proteomes" id="UP000710440">
    <property type="component" value="Unassembled WGS sequence"/>
</dbReference>
<dbReference type="GeneID" id="66929148"/>
<proteinExistence type="predicted"/>
<comment type="caution">
    <text evidence="1">The sequence shown here is derived from an EMBL/GenBank/DDBJ whole genome shotgun (WGS) entry which is preliminary data.</text>
</comment>
<protein>
    <submittedName>
        <fullName evidence="1">Uncharacterized protein</fullName>
    </submittedName>
</protein>
<keyword evidence="2" id="KW-1185">Reference proteome</keyword>
<organism evidence="1 2">
    <name type="scientific">Aspergillus viridinutans</name>
    <dbReference type="NCBI Taxonomy" id="75553"/>
    <lineage>
        <taxon>Eukaryota</taxon>
        <taxon>Fungi</taxon>
        <taxon>Dikarya</taxon>
        <taxon>Ascomycota</taxon>
        <taxon>Pezizomycotina</taxon>
        <taxon>Eurotiomycetes</taxon>
        <taxon>Eurotiomycetidae</taxon>
        <taxon>Eurotiales</taxon>
        <taxon>Aspergillaceae</taxon>
        <taxon>Aspergillus</taxon>
        <taxon>Aspergillus subgen. Fumigati</taxon>
    </lineage>
</organism>
<evidence type="ECO:0000313" key="1">
    <source>
        <dbReference type="EMBL" id="GIJ99042.1"/>
    </source>
</evidence>
<dbReference type="RefSeq" id="XP_043122229.1">
    <property type="nucleotide sequence ID" value="XM_043266294.1"/>
</dbReference>